<feature type="compositionally biased region" description="Polar residues" evidence="1">
    <location>
        <begin position="726"/>
        <end position="738"/>
    </location>
</feature>
<feature type="compositionally biased region" description="Basic residues" evidence="1">
    <location>
        <begin position="767"/>
        <end position="781"/>
    </location>
</feature>
<comment type="caution">
    <text evidence="2">The sequence shown here is derived from an EMBL/GenBank/DDBJ whole genome shotgun (WGS) entry which is preliminary data.</text>
</comment>
<evidence type="ECO:0000313" key="3">
    <source>
        <dbReference type="Proteomes" id="UP001189429"/>
    </source>
</evidence>
<dbReference type="EMBL" id="CAUYUJ010002692">
    <property type="protein sequence ID" value="CAK0801955.1"/>
    <property type="molecule type" value="Genomic_DNA"/>
</dbReference>
<accession>A0ABN9QBI9</accession>
<feature type="region of interest" description="Disordered" evidence="1">
    <location>
        <begin position="708"/>
        <end position="740"/>
    </location>
</feature>
<name>A0ABN9QBI9_9DINO</name>
<feature type="region of interest" description="Disordered" evidence="1">
    <location>
        <begin position="755"/>
        <end position="907"/>
    </location>
</feature>
<feature type="compositionally biased region" description="Basic and acidic residues" evidence="1">
    <location>
        <begin position="755"/>
        <end position="766"/>
    </location>
</feature>
<reference evidence="2" key="1">
    <citation type="submission" date="2023-10" db="EMBL/GenBank/DDBJ databases">
        <authorList>
            <person name="Chen Y."/>
            <person name="Shah S."/>
            <person name="Dougan E. K."/>
            <person name="Thang M."/>
            <person name="Chan C."/>
        </authorList>
    </citation>
    <scope>NUCLEOTIDE SEQUENCE [LARGE SCALE GENOMIC DNA]</scope>
</reference>
<dbReference type="Proteomes" id="UP001189429">
    <property type="component" value="Unassembled WGS sequence"/>
</dbReference>
<gene>
    <name evidence="2" type="ORF">PCOR1329_LOCUS9629</name>
</gene>
<evidence type="ECO:0000313" key="2">
    <source>
        <dbReference type="EMBL" id="CAK0801955.1"/>
    </source>
</evidence>
<organism evidence="2 3">
    <name type="scientific">Prorocentrum cordatum</name>
    <dbReference type="NCBI Taxonomy" id="2364126"/>
    <lineage>
        <taxon>Eukaryota</taxon>
        <taxon>Sar</taxon>
        <taxon>Alveolata</taxon>
        <taxon>Dinophyceae</taxon>
        <taxon>Prorocentrales</taxon>
        <taxon>Prorocentraceae</taxon>
        <taxon>Prorocentrum</taxon>
    </lineage>
</organism>
<keyword evidence="3" id="KW-1185">Reference proteome</keyword>
<proteinExistence type="predicted"/>
<feature type="compositionally biased region" description="Low complexity" evidence="1">
    <location>
        <begin position="825"/>
        <end position="853"/>
    </location>
</feature>
<protein>
    <submittedName>
        <fullName evidence="2">Uncharacterized protein</fullName>
    </submittedName>
</protein>
<sequence length="907" mass="97802">MNGPTPTSKQCFLSEPCHIAASGVGLGQFSAVLIVAESDSCGEAGATVISWSGIDNPSATLGALTYYDAGMGSSGSPGSHKVCWGASPGGLGSEAYNVLIGDVHDEWPLPGRVPHLHAGGQPCNLEIGGVGLSGTNSLQLVSDSCGSGATQVTMEGITNPRPVTDDATDTLYAMGLVTSGGSYGPCRSPSPPAECIGATYIVCWSHGVTLENNAVNHLVDIGTFAISGPYGDYSVECFIGQICAFSLYGAELGSSNQVRVIESQYSCGDASAGAVKLPGLRNPMRASDVLGTSATFRLGTSGKLRRLRLCWGGSPRVAAHYNVEIGPFRVRETPHGCERGAATARAPAGAPAERAPRLRAMPSAVRPARCPRRPPAALELDEHRHIARTTVALLALVGRWCAGASGRSKSSVRRKVLGEEPRSKSFDVQYLEGSRAQQPEVLQQEVKTLTKDLQRSMVASFEQEVWEECEVPHPLAEQRRREARRREARRREARAEQEVLRRLSEAQGWGSEKISTSAGISTDTEALLEGRAFMEMAHSGRLTLLDVEEIRDVFEKHCPSGRLKLHEDTSAFSGMCQQLYVNATTNEMRHILHILGTVHKKRINRDEGSQKAYGEDANMYTLSDFVIAFGKWLSHQQTTDNLKRCTLTTFKLTAVESFTRDLNAASPDETKRMINELCKEIPERRDFLTINTLQAESLLKLHLSLTGSAGVRSDSDSDSSPERPSHQGSQSTSISPSVRRNMGCFVQLRDMWRRGQSHREEMPEVRSRRRRPRAPRQRAPPRPRATPSPPRSTTTRPGPSRPRGAPQARGATRARRTACRKLARGRTATATACRVGAPPSPSRARPAAASRAEAAWRAREGASTAAAEAPRCSGRLARCGSHGAGVPRGSVAGRACTSRAKPSDKAR</sequence>
<evidence type="ECO:0000256" key="1">
    <source>
        <dbReference type="SAM" id="MobiDB-lite"/>
    </source>
</evidence>
<feature type="compositionally biased region" description="Low complexity" evidence="1">
    <location>
        <begin position="791"/>
        <end position="811"/>
    </location>
</feature>
<feature type="compositionally biased region" description="Basic residues" evidence="1">
    <location>
        <begin position="812"/>
        <end position="824"/>
    </location>
</feature>